<evidence type="ECO:0000256" key="2">
    <source>
        <dbReference type="ARBA" id="ARBA00004286"/>
    </source>
</evidence>
<reference evidence="15 16" key="1">
    <citation type="submission" date="2024-05" db="EMBL/GenBank/DDBJ databases">
        <authorList>
            <person name="Wallberg A."/>
        </authorList>
    </citation>
    <scope>NUCLEOTIDE SEQUENCE [LARGE SCALE GENOMIC DNA]</scope>
</reference>
<keyword evidence="8" id="KW-0156">Chromatin regulator</keyword>
<evidence type="ECO:0000256" key="6">
    <source>
        <dbReference type="ARBA" id="ARBA00022679"/>
    </source>
</evidence>
<feature type="region of interest" description="Disordered" evidence="13">
    <location>
        <begin position="1"/>
        <end position="113"/>
    </location>
</feature>
<dbReference type="InterPro" id="IPR001214">
    <property type="entry name" value="SET_dom"/>
</dbReference>
<keyword evidence="4" id="KW-0158">Chromosome</keyword>
<evidence type="ECO:0000256" key="4">
    <source>
        <dbReference type="ARBA" id="ARBA00022454"/>
    </source>
</evidence>
<gene>
    <name evidence="15" type="ORF">MNOR_LOCUS35896</name>
</gene>
<keyword evidence="10" id="KW-0804">Transcription</keyword>
<keyword evidence="9" id="KW-0805">Transcription regulation</keyword>
<evidence type="ECO:0000256" key="7">
    <source>
        <dbReference type="ARBA" id="ARBA00022691"/>
    </source>
</evidence>
<evidence type="ECO:0000256" key="11">
    <source>
        <dbReference type="ARBA" id="ARBA00023242"/>
    </source>
</evidence>
<comment type="subcellular location">
    <subcellularLocation>
        <location evidence="2">Chromosome</location>
    </subcellularLocation>
    <subcellularLocation>
        <location evidence="1">Nucleus</location>
    </subcellularLocation>
</comment>
<evidence type="ECO:0000313" key="16">
    <source>
        <dbReference type="Proteomes" id="UP001497623"/>
    </source>
</evidence>
<evidence type="ECO:0000256" key="13">
    <source>
        <dbReference type="SAM" id="MobiDB-lite"/>
    </source>
</evidence>
<dbReference type="CDD" id="cd10528">
    <property type="entry name" value="SET_SETD8"/>
    <property type="match status" value="1"/>
</dbReference>
<dbReference type="EC" id="2.1.1.361" evidence="3"/>
<evidence type="ECO:0000256" key="9">
    <source>
        <dbReference type="ARBA" id="ARBA00023015"/>
    </source>
</evidence>
<keyword evidence="5" id="KW-0489">Methyltransferase</keyword>
<dbReference type="PROSITE" id="PS50280">
    <property type="entry name" value="SET"/>
    <property type="match status" value="1"/>
</dbReference>
<protein>
    <recommendedName>
        <fullName evidence="3">[histone H4]-lysine(20) N-methyltransferase</fullName>
        <ecNumber evidence="3">2.1.1.361</ecNumber>
    </recommendedName>
</protein>
<proteinExistence type="predicted"/>
<dbReference type="PANTHER" id="PTHR46167">
    <property type="entry name" value="N-LYSINE METHYLTRANSFERASE KMT5A"/>
    <property type="match status" value="1"/>
</dbReference>
<dbReference type="Pfam" id="PF00856">
    <property type="entry name" value="SET"/>
    <property type="match status" value="1"/>
</dbReference>
<dbReference type="GO" id="GO:0032259">
    <property type="term" value="P:methylation"/>
    <property type="evidence" value="ECO:0007669"/>
    <property type="project" value="UniProtKB-KW"/>
</dbReference>
<feature type="non-terminal residue" evidence="15">
    <location>
        <position position="1"/>
    </location>
</feature>
<evidence type="ECO:0000256" key="1">
    <source>
        <dbReference type="ARBA" id="ARBA00004123"/>
    </source>
</evidence>
<dbReference type="InterPro" id="IPR046341">
    <property type="entry name" value="SET_dom_sf"/>
</dbReference>
<dbReference type="PROSITE" id="PS51571">
    <property type="entry name" value="SAM_MT43_PR_SET"/>
    <property type="match status" value="1"/>
</dbReference>
<dbReference type="GO" id="GO:0005634">
    <property type="term" value="C:nucleus"/>
    <property type="evidence" value="ECO:0007669"/>
    <property type="project" value="UniProtKB-SubCell"/>
</dbReference>
<accession>A0AAV2SFD2</accession>
<dbReference type="InterPro" id="IPR047266">
    <property type="entry name" value="KMT5A-like_SET"/>
</dbReference>
<dbReference type="InterPro" id="IPR016858">
    <property type="entry name" value="KMT5A-like"/>
</dbReference>
<evidence type="ECO:0000256" key="3">
    <source>
        <dbReference type="ARBA" id="ARBA00012187"/>
    </source>
</evidence>
<evidence type="ECO:0000256" key="8">
    <source>
        <dbReference type="ARBA" id="ARBA00022853"/>
    </source>
</evidence>
<sequence length="322" mass="36005">STSIVIKMVKKNTTNNSEAKNKSPKKSAVDLDDICDQLARQTLTPTKNGKQKSDSPPITPVTNGKRLAIGPSTPHRIQALNEDKLQLGEDSPPRCESPYRKRGSSKTTSKRQVKGNKFAAKIAISTTGSTKIKSSSVKIKSVISSSDSQITDFFPIRRSDRKSKSTLLQEKQNDLEQCIRSKKAEGLKVEDFGLKGRGIVATRPFQKGDFVIEYIGDLMDQAQAKAKEDSYSHDPSKGCYSYYFVYGGRHWCIDATEESPYMGRLVNHSRRIPNMVTKTVEVDGLPHLILLAKRDIKEGEELLYDYGDRSKESLEHHPWLAL</sequence>
<feature type="compositionally biased region" description="Polar residues" evidence="13">
    <location>
        <begin position="39"/>
        <end position="62"/>
    </location>
</feature>
<dbReference type="SMART" id="SM00317">
    <property type="entry name" value="SET"/>
    <property type="match status" value="1"/>
</dbReference>
<dbReference type="Gene3D" id="2.170.270.10">
    <property type="entry name" value="SET domain"/>
    <property type="match status" value="1"/>
</dbReference>
<dbReference type="InterPro" id="IPR051760">
    <property type="entry name" value="KMT5A"/>
</dbReference>
<dbReference type="GO" id="GO:0006357">
    <property type="term" value="P:regulation of transcription by RNA polymerase II"/>
    <property type="evidence" value="ECO:0007669"/>
    <property type="project" value="TreeGrafter"/>
</dbReference>
<keyword evidence="11" id="KW-0539">Nucleus</keyword>
<dbReference type="PANTHER" id="PTHR46167:SF1">
    <property type="entry name" value="N-LYSINE METHYLTRANSFERASE KMT5A"/>
    <property type="match status" value="1"/>
</dbReference>
<keyword evidence="16" id="KW-1185">Reference proteome</keyword>
<keyword evidence="6" id="KW-0808">Transferase</keyword>
<evidence type="ECO:0000256" key="5">
    <source>
        <dbReference type="ARBA" id="ARBA00022603"/>
    </source>
</evidence>
<evidence type="ECO:0000256" key="12">
    <source>
        <dbReference type="ARBA" id="ARBA00047784"/>
    </source>
</evidence>
<feature type="compositionally biased region" description="Basic residues" evidence="13">
    <location>
        <begin position="100"/>
        <end position="113"/>
    </location>
</feature>
<feature type="domain" description="SET" evidence="14">
    <location>
        <begin position="185"/>
        <end position="307"/>
    </location>
</feature>
<feature type="compositionally biased region" description="Basic and acidic residues" evidence="13">
    <location>
        <begin position="81"/>
        <end position="99"/>
    </location>
</feature>
<keyword evidence="7" id="KW-0949">S-adenosyl-L-methionine</keyword>
<dbReference type="SUPFAM" id="SSF82199">
    <property type="entry name" value="SET domain"/>
    <property type="match status" value="1"/>
</dbReference>
<organism evidence="15 16">
    <name type="scientific">Meganyctiphanes norvegica</name>
    <name type="common">Northern krill</name>
    <name type="synonym">Thysanopoda norvegica</name>
    <dbReference type="NCBI Taxonomy" id="48144"/>
    <lineage>
        <taxon>Eukaryota</taxon>
        <taxon>Metazoa</taxon>
        <taxon>Ecdysozoa</taxon>
        <taxon>Arthropoda</taxon>
        <taxon>Crustacea</taxon>
        <taxon>Multicrustacea</taxon>
        <taxon>Malacostraca</taxon>
        <taxon>Eumalacostraca</taxon>
        <taxon>Eucarida</taxon>
        <taxon>Euphausiacea</taxon>
        <taxon>Euphausiidae</taxon>
        <taxon>Meganyctiphanes</taxon>
    </lineage>
</organism>
<dbReference type="AlphaFoldDB" id="A0AAV2SFD2"/>
<comment type="caution">
    <text evidence="15">The sequence shown here is derived from an EMBL/GenBank/DDBJ whole genome shotgun (WGS) entry which is preliminary data.</text>
</comment>
<evidence type="ECO:0000259" key="14">
    <source>
        <dbReference type="PROSITE" id="PS50280"/>
    </source>
</evidence>
<dbReference type="Proteomes" id="UP001497623">
    <property type="component" value="Unassembled WGS sequence"/>
</dbReference>
<evidence type="ECO:0000313" key="15">
    <source>
        <dbReference type="EMBL" id="CAL4184931.1"/>
    </source>
</evidence>
<dbReference type="GO" id="GO:0043516">
    <property type="term" value="P:regulation of DNA damage response, signal transduction by p53 class mediator"/>
    <property type="evidence" value="ECO:0007669"/>
    <property type="project" value="TreeGrafter"/>
</dbReference>
<evidence type="ECO:0000256" key="10">
    <source>
        <dbReference type="ARBA" id="ARBA00023163"/>
    </source>
</evidence>
<comment type="catalytic activity">
    <reaction evidence="12">
        <text>L-lysyl(20)-[histone H4] + S-adenosyl-L-methionine = N(6)-methyl-L-lysyl(20)-[histone H4] + S-adenosyl-L-homocysteine + H(+)</text>
        <dbReference type="Rhea" id="RHEA:60344"/>
        <dbReference type="Rhea" id="RHEA-COMP:15554"/>
        <dbReference type="Rhea" id="RHEA-COMP:15555"/>
        <dbReference type="ChEBI" id="CHEBI:15378"/>
        <dbReference type="ChEBI" id="CHEBI:29969"/>
        <dbReference type="ChEBI" id="CHEBI:57856"/>
        <dbReference type="ChEBI" id="CHEBI:59789"/>
        <dbReference type="ChEBI" id="CHEBI:61929"/>
        <dbReference type="EC" id="2.1.1.361"/>
    </reaction>
</comment>
<dbReference type="GO" id="GO:0005700">
    <property type="term" value="C:polytene chromosome"/>
    <property type="evidence" value="ECO:0007669"/>
    <property type="project" value="TreeGrafter"/>
</dbReference>
<name>A0AAV2SFD2_MEGNR</name>
<dbReference type="GO" id="GO:0140944">
    <property type="term" value="F:histone H4K20 monomethyltransferase activity"/>
    <property type="evidence" value="ECO:0007669"/>
    <property type="project" value="UniProtKB-EC"/>
</dbReference>
<dbReference type="EMBL" id="CAXKWB010062150">
    <property type="protein sequence ID" value="CAL4184931.1"/>
    <property type="molecule type" value="Genomic_DNA"/>
</dbReference>